<keyword evidence="2" id="KW-1185">Reference proteome</keyword>
<proteinExistence type="predicted"/>
<accession>A0A3D9IG98</accession>
<comment type="caution">
    <text evidence="1">The sequence shown here is derived from an EMBL/GenBank/DDBJ whole genome shotgun (WGS) entry which is preliminary data.</text>
</comment>
<evidence type="ECO:0000313" key="2">
    <source>
        <dbReference type="Proteomes" id="UP000256977"/>
    </source>
</evidence>
<dbReference type="AlphaFoldDB" id="A0A3D9IG98"/>
<dbReference type="Proteomes" id="UP000256977">
    <property type="component" value="Unassembled WGS sequence"/>
</dbReference>
<reference evidence="1 2" key="1">
    <citation type="submission" date="2018-07" db="EMBL/GenBank/DDBJ databases">
        <title>Genomic Encyclopedia of Type Strains, Phase III (KMG-III): the genomes of soil and plant-associated and newly described type strains.</title>
        <authorList>
            <person name="Whitman W."/>
        </authorList>
    </citation>
    <scope>NUCLEOTIDE SEQUENCE [LARGE SCALE GENOMIC DNA]</scope>
    <source>
        <strain evidence="1 2">CECT 7287</strain>
    </source>
</reference>
<name>A0A3D9IG98_9BACL</name>
<protein>
    <submittedName>
        <fullName evidence="1">Uncharacterized protein</fullName>
    </submittedName>
</protein>
<gene>
    <name evidence="1" type="ORF">DFP98_12980</name>
</gene>
<evidence type="ECO:0000313" key="1">
    <source>
        <dbReference type="EMBL" id="RED60667.1"/>
    </source>
</evidence>
<organism evidence="1 2">
    <name type="scientific">Cohnella phaseoli</name>
    <dbReference type="NCBI Taxonomy" id="456490"/>
    <lineage>
        <taxon>Bacteria</taxon>
        <taxon>Bacillati</taxon>
        <taxon>Bacillota</taxon>
        <taxon>Bacilli</taxon>
        <taxon>Bacillales</taxon>
        <taxon>Paenibacillaceae</taxon>
        <taxon>Cohnella</taxon>
    </lineage>
</organism>
<dbReference type="EMBL" id="QRDZ01000029">
    <property type="protein sequence ID" value="RED60667.1"/>
    <property type="molecule type" value="Genomic_DNA"/>
</dbReference>
<sequence length="36" mass="3932">MYPAKPDIKEIKKGSGFGKIVKANDFLRAAPVIVTK</sequence>